<gene>
    <name evidence="3" type="ORF">AUR64_07355</name>
</gene>
<dbReference type="RefSeq" id="WP_058580864.1">
    <property type="nucleotide sequence ID" value="NZ_LOPU01000016.1"/>
</dbReference>
<dbReference type="SUPFAM" id="SSF53448">
    <property type="entry name" value="Nucleotide-diphospho-sugar transferases"/>
    <property type="match status" value="1"/>
</dbReference>
<dbReference type="InterPro" id="IPR025877">
    <property type="entry name" value="MobA-like_NTP_Trfase"/>
</dbReference>
<evidence type="ECO:0000259" key="2">
    <source>
        <dbReference type="Pfam" id="PF12804"/>
    </source>
</evidence>
<evidence type="ECO:0000256" key="1">
    <source>
        <dbReference type="ARBA" id="ARBA00022679"/>
    </source>
</evidence>
<evidence type="ECO:0000313" key="3">
    <source>
        <dbReference type="EMBL" id="KTG11065.1"/>
    </source>
</evidence>
<dbReference type="Proteomes" id="UP000054387">
    <property type="component" value="Unassembled WGS sequence"/>
</dbReference>
<accession>A0A0W1RD86</accession>
<organism evidence="3 4">
    <name type="scientific">Haloprofundus marisrubri</name>
    <dbReference type="NCBI Taxonomy" id="1514971"/>
    <lineage>
        <taxon>Archaea</taxon>
        <taxon>Methanobacteriati</taxon>
        <taxon>Methanobacteriota</taxon>
        <taxon>Stenosarchaea group</taxon>
        <taxon>Halobacteria</taxon>
        <taxon>Halobacteriales</taxon>
        <taxon>Haloferacaceae</taxon>
        <taxon>Haloprofundus</taxon>
    </lineage>
</organism>
<dbReference type="OrthoDB" id="9782at2157"/>
<dbReference type="PANTHER" id="PTHR19136">
    <property type="entry name" value="MOLYBDENUM COFACTOR GUANYLYLTRANSFERASE"/>
    <property type="match status" value="1"/>
</dbReference>
<dbReference type="GO" id="GO:0016779">
    <property type="term" value="F:nucleotidyltransferase activity"/>
    <property type="evidence" value="ECO:0007669"/>
    <property type="project" value="UniProtKB-ARBA"/>
</dbReference>
<dbReference type="PANTHER" id="PTHR19136:SF86">
    <property type="entry name" value="ADENOSYLCOBINAMIDE-PHOSPHATE GUANYLYLTRANSFERASE"/>
    <property type="match status" value="1"/>
</dbReference>
<name>A0A0W1RD86_9EURY</name>
<sequence length="204" mass="20962">MCGGRGTRLGGEAEKPLVEIARTPMVDRVLAALSASRVETVHAVVSPHAPKTHEHLAEVAGDDADLEILDAPGDGYVEDLGYALDSVGKPVVSVAADLPLVAAAHVDEVVAVAVGDEDTALDSDARSTPDSDARSVTVCVPAALKHRLGASVDTTFDSGGRNLAPTGLNVVAAGDEYVHVSYDARLAVNVNRPPDIALAEALCD</sequence>
<dbReference type="AlphaFoldDB" id="A0A0W1RD86"/>
<proteinExistence type="predicted"/>
<dbReference type="Gene3D" id="3.90.550.10">
    <property type="entry name" value="Spore Coat Polysaccharide Biosynthesis Protein SpsA, Chain A"/>
    <property type="match status" value="1"/>
</dbReference>
<dbReference type="STRING" id="1514971.AUR64_07355"/>
<dbReference type="InterPro" id="IPR029044">
    <property type="entry name" value="Nucleotide-diphossugar_trans"/>
</dbReference>
<protein>
    <recommendedName>
        <fullName evidence="2">MobA-like NTP transferase domain-containing protein</fullName>
    </recommendedName>
</protein>
<reference evidence="3 4" key="1">
    <citation type="submission" date="2015-12" db="EMBL/GenBank/DDBJ databases">
        <title>Haloprofundus marisrubri gen. nov., sp. nov., an extremely halophilic archaeon isolated from the Discovery deep brine-seawater interface in the Red Sea.</title>
        <authorList>
            <person name="Zhang G."/>
            <person name="Stingl U."/>
            <person name="Rashid M."/>
        </authorList>
    </citation>
    <scope>NUCLEOTIDE SEQUENCE [LARGE SCALE GENOMIC DNA]</scope>
    <source>
        <strain evidence="3 4">SB9</strain>
    </source>
</reference>
<dbReference type="Pfam" id="PF12804">
    <property type="entry name" value="NTP_transf_3"/>
    <property type="match status" value="1"/>
</dbReference>
<keyword evidence="1" id="KW-0808">Transferase</keyword>
<keyword evidence="4" id="KW-1185">Reference proteome</keyword>
<feature type="domain" description="MobA-like NTP transferase" evidence="2">
    <location>
        <begin position="2"/>
        <end position="120"/>
    </location>
</feature>
<dbReference type="EMBL" id="LOPU01000016">
    <property type="protein sequence ID" value="KTG11065.1"/>
    <property type="molecule type" value="Genomic_DNA"/>
</dbReference>
<comment type="caution">
    <text evidence="3">The sequence shown here is derived from an EMBL/GenBank/DDBJ whole genome shotgun (WGS) entry which is preliminary data.</text>
</comment>
<evidence type="ECO:0000313" key="4">
    <source>
        <dbReference type="Proteomes" id="UP000054387"/>
    </source>
</evidence>